<evidence type="ECO:0000259" key="2">
    <source>
        <dbReference type="Pfam" id="PF06580"/>
    </source>
</evidence>
<sequence>MKKVLLLSIFVFWFSFGIAQEHYKNFHFTTDDGLPSNTIYGITEDKAGNIILGTDNGLTFFDGNEFKTWNVKDGLINSYIVAVANDADGTIWFINYGGKLQKLQNNKIVNTTIFCDYYNQILSTKRSLFLYTTQVLNKSNGYTNIELFKQKGLKINADTLIKTKKMAAPALAQNGEDILFKDNYIFYKQHKIPLSKKVKLLHKVIFRKDNVCVLDEFNLFIVDFKGTILNTVKLPQPLSEKRFYKYDFVVDQQENCWLNIQGKGLFVLKNNQWISEQESLGLSTDENINFLFCDSKGRLWIGTNQKGLFCIPSSLIEAIYFKNRVNNFTSFATAFDKQALYVATNFSLYLYKNQQLSLLEKTELPFKIDNIDNNPIYYFPYYKMLTSDKNLESLPRLLGKQFIKKEGEKYFSLFGMSGIVIRQKKNLLYKDRYIENKIRVKEKIDKVIYYKKEYYFSNKQKINVRTFDDNFIYSKRELKFKIKGFIKDFTFIGDTMWIAANNVIYKAFNEKIIDSITRINGVELQNIKKIKLIGQDKYLCTSNGLFKISKAGNRVLNKFNFLPSNDVNNVALFQNSLFVATDDGLAKVNNEIITAKAVSPFLNVVFKGRRVSTIKIPTNDDNVDLLLEIQNFYSAKNKLVQYKTDNSSWAIANGNSISFPIQSYGNHSITIRVKDVNSDWTIKTITINRAFPFYLKWWFIGIMIVVLLGILYCIYQFQIARIKRKQQQEMAINNKIVELRQNALTALMNPHFLFNSLSSIQYFINSNQIQKSSDYLGKLARLARLFLMQASSSFITLEEEIIRLKLYIELEQLRFNNFEFQFHIDENIDISTTKIPNMIVQPFIENAILHGISHLREQDGIITLNIFLVDQLLTIEVIDNGFGIDNYILRKKNHISKGINIILERIEILQQSYPENVFCIIQESVFPNQDRKGHRVTIKVTILP</sequence>
<dbReference type="GO" id="GO:0000155">
    <property type="term" value="F:phosphorelay sensor kinase activity"/>
    <property type="evidence" value="ECO:0007669"/>
    <property type="project" value="InterPro"/>
</dbReference>
<keyword evidence="1" id="KW-1133">Transmembrane helix</keyword>
<dbReference type="GO" id="GO:0016020">
    <property type="term" value="C:membrane"/>
    <property type="evidence" value="ECO:0007669"/>
    <property type="project" value="InterPro"/>
</dbReference>
<feature type="domain" description="Signal transduction histidine kinase internal region" evidence="2">
    <location>
        <begin position="741"/>
        <end position="817"/>
    </location>
</feature>
<dbReference type="Gene3D" id="2.130.10.10">
    <property type="entry name" value="YVTN repeat-like/Quinoprotein amine dehydrogenase"/>
    <property type="match status" value="2"/>
</dbReference>
<keyword evidence="1" id="KW-0812">Transmembrane</keyword>
<dbReference type="SUPFAM" id="SSF55874">
    <property type="entry name" value="ATPase domain of HSP90 chaperone/DNA topoisomerase II/histidine kinase"/>
    <property type="match status" value="1"/>
</dbReference>
<dbReference type="Proteomes" id="UP000291124">
    <property type="component" value="Chromosome"/>
</dbReference>
<dbReference type="InterPro" id="IPR011110">
    <property type="entry name" value="Reg_prop"/>
</dbReference>
<proteinExistence type="predicted"/>
<evidence type="ECO:0000256" key="1">
    <source>
        <dbReference type="SAM" id="Phobius"/>
    </source>
</evidence>
<dbReference type="InterPro" id="IPR050640">
    <property type="entry name" value="Bact_2-comp_sensor_kinase"/>
</dbReference>
<dbReference type="Gene3D" id="3.30.565.10">
    <property type="entry name" value="Histidine kinase-like ATPase, C-terminal domain"/>
    <property type="match status" value="1"/>
</dbReference>
<dbReference type="InterPro" id="IPR036890">
    <property type="entry name" value="HATPase_C_sf"/>
</dbReference>
<evidence type="ECO:0000313" key="3">
    <source>
        <dbReference type="EMBL" id="QBN19909.1"/>
    </source>
</evidence>
<dbReference type="PANTHER" id="PTHR34220">
    <property type="entry name" value="SENSOR HISTIDINE KINASE YPDA"/>
    <property type="match status" value="1"/>
</dbReference>
<gene>
    <name evidence="3" type="ORF">E1750_14245</name>
</gene>
<organism evidence="3 4">
    <name type="scientific">Flavobacterium nackdongense</name>
    <dbReference type="NCBI Taxonomy" id="2547394"/>
    <lineage>
        <taxon>Bacteria</taxon>
        <taxon>Pseudomonadati</taxon>
        <taxon>Bacteroidota</taxon>
        <taxon>Flavobacteriia</taxon>
        <taxon>Flavobacteriales</taxon>
        <taxon>Flavobacteriaceae</taxon>
        <taxon>Flavobacterium</taxon>
    </lineage>
</organism>
<dbReference type="PANTHER" id="PTHR34220:SF7">
    <property type="entry name" value="SENSOR HISTIDINE KINASE YPDA"/>
    <property type="match status" value="1"/>
</dbReference>
<dbReference type="RefSeq" id="WP_133277425.1">
    <property type="nucleotide sequence ID" value="NZ_CP037933.1"/>
</dbReference>
<protein>
    <recommendedName>
        <fullName evidence="2">Signal transduction histidine kinase internal region domain-containing protein</fullName>
    </recommendedName>
</protein>
<dbReference type="InterPro" id="IPR015943">
    <property type="entry name" value="WD40/YVTN_repeat-like_dom_sf"/>
</dbReference>
<feature type="transmembrane region" description="Helical" evidence="1">
    <location>
        <begin position="697"/>
        <end position="715"/>
    </location>
</feature>
<evidence type="ECO:0000313" key="4">
    <source>
        <dbReference type="Proteomes" id="UP000291124"/>
    </source>
</evidence>
<reference evidence="4" key="1">
    <citation type="submission" date="2019-03" db="EMBL/GenBank/DDBJ databases">
        <title>Flavobacterium sp.</title>
        <authorList>
            <person name="Kim H."/>
        </authorList>
    </citation>
    <scope>NUCLEOTIDE SEQUENCE [LARGE SCALE GENOMIC DNA]</scope>
    <source>
        <strain evidence="4">GS13</strain>
    </source>
</reference>
<dbReference type="Pfam" id="PF06580">
    <property type="entry name" value="His_kinase"/>
    <property type="match status" value="1"/>
</dbReference>
<dbReference type="EMBL" id="CP037933">
    <property type="protein sequence ID" value="QBN19909.1"/>
    <property type="molecule type" value="Genomic_DNA"/>
</dbReference>
<keyword evidence="4" id="KW-1185">Reference proteome</keyword>
<dbReference type="OrthoDB" id="9809670at2"/>
<accession>A0A4P6YA46</accession>
<name>A0A4P6YA46_9FLAO</name>
<dbReference type="KEGG" id="fnk:E1750_14245"/>
<keyword evidence="1" id="KW-0472">Membrane</keyword>
<dbReference type="InterPro" id="IPR010559">
    <property type="entry name" value="Sig_transdc_His_kin_internal"/>
</dbReference>
<dbReference type="SUPFAM" id="SSF63829">
    <property type="entry name" value="Calcium-dependent phosphotriesterase"/>
    <property type="match status" value="1"/>
</dbReference>
<dbReference type="Pfam" id="PF07494">
    <property type="entry name" value="Reg_prop"/>
    <property type="match status" value="2"/>
</dbReference>
<dbReference type="AlphaFoldDB" id="A0A4P6YA46"/>